<evidence type="ECO:0000313" key="1">
    <source>
        <dbReference type="EMBL" id="SHK36469.1"/>
    </source>
</evidence>
<reference evidence="1 2" key="1">
    <citation type="submission" date="2016-11" db="EMBL/GenBank/DDBJ databases">
        <authorList>
            <person name="Jaros S."/>
            <person name="Januszkiewicz K."/>
            <person name="Wedrychowicz H."/>
        </authorList>
    </citation>
    <scope>NUCLEOTIDE SEQUENCE [LARGE SCALE GENOMIC DNA]</scope>
    <source>
        <strain evidence="1 2">DSM 14214</strain>
    </source>
</reference>
<organism evidence="1 2">
    <name type="scientific">Anaerotignum lactatifermentans DSM 14214</name>
    <dbReference type="NCBI Taxonomy" id="1121323"/>
    <lineage>
        <taxon>Bacteria</taxon>
        <taxon>Bacillati</taxon>
        <taxon>Bacillota</taxon>
        <taxon>Clostridia</taxon>
        <taxon>Lachnospirales</taxon>
        <taxon>Anaerotignaceae</taxon>
        <taxon>Anaerotignum</taxon>
    </lineage>
</organism>
<dbReference type="AlphaFoldDB" id="A0A1M6RVX9"/>
<evidence type="ECO:0000313" key="2">
    <source>
        <dbReference type="Proteomes" id="UP000183975"/>
    </source>
</evidence>
<protein>
    <submittedName>
        <fullName evidence="1">Uncharacterized protein</fullName>
    </submittedName>
</protein>
<dbReference type="Proteomes" id="UP000183975">
    <property type="component" value="Unassembled WGS sequence"/>
</dbReference>
<gene>
    <name evidence="1" type="ORF">SAMN02745138_01611</name>
</gene>
<sequence length="100" mass="11365">MGITRLPAAFWGVCLFVLEEPVFLIQMISGNFQCFAEPLEVHHFPFPQEPQGSQNVRVFRQVDEVFIGAAGFLLCCNCERTTYHVKQIGQAAFIHAKTEY</sequence>
<accession>A0A1M6RVX9</accession>
<name>A0A1M6RVX9_9FIRM</name>
<keyword evidence="2" id="KW-1185">Reference proteome</keyword>
<proteinExistence type="predicted"/>
<dbReference type="EMBL" id="FRAH01000024">
    <property type="protein sequence ID" value="SHK36469.1"/>
    <property type="molecule type" value="Genomic_DNA"/>
</dbReference>